<keyword evidence="3 7" id="KW-0418">Kinase</keyword>
<dbReference type="CDD" id="cd00180">
    <property type="entry name" value="PKc"/>
    <property type="match status" value="1"/>
</dbReference>
<dbReference type="SUPFAM" id="SSF56112">
    <property type="entry name" value="Protein kinase-like (PK-like)"/>
    <property type="match status" value="1"/>
</dbReference>
<dbReference type="InterPro" id="IPR050339">
    <property type="entry name" value="CC_SR_Kinase"/>
</dbReference>
<dbReference type="GO" id="GO:0005524">
    <property type="term" value="F:ATP binding"/>
    <property type="evidence" value="ECO:0007669"/>
    <property type="project" value="UniProtKB-KW"/>
</dbReference>
<evidence type="ECO:0000256" key="3">
    <source>
        <dbReference type="ARBA" id="ARBA00022777"/>
    </source>
</evidence>
<dbReference type="GO" id="GO:0005634">
    <property type="term" value="C:nucleus"/>
    <property type="evidence" value="ECO:0007669"/>
    <property type="project" value="TreeGrafter"/>
</dbReference>
<evidence type="ECO:0000256" key="2">
    <source>
        <dbReference type="ARBA" id="ARBA00022741"/>
    </source>
</evidence>
<evidence type="ECO:0000313" key="8">
    <source>
        <dbReference type="Proteomes" id="UP000762676"/>
    </source>
</evidence>
<dbReference type="Gene3D" id="1.10.510.10">
    <property type="entry name" value="Transferase(Phosphotransferase) domain 1"/>
    <property type="match status" value="1"/>
</dbReference>
<dbReference type="PROSITE" id="PS00108">
    <property type="entry name" value="PROTEIN_KINASE_ST"/>
    <property type="match status" value="1"/>
</dbReference>
<dbReference type="InterPro" id="IPR000719">
    <property type="entry name" value="Prot_kinase_dom"/>
</dbReference>
<dbReference type="PANTHER" id="PTHR11042">
    <property type="entry name" value="EUKARYOTIC TRANSLATION INITIATION FACTOR 2-ALPHA KINASE EIF2-ALPHA KINASE -RELATED"/>
    <property type="match status" value="1"/>
</dbReference>
<keyword evidence="1" id="KW-0808">Transferase</keyword>
<gene>
    <name evidence="7" type="ORF">ElyMa_003302000</name>
</gene>
<dbReference type="GO" id="GO:0005737">
    <property type="term" value="C:cytoplasm"/>
    <property type="evidence" value="ECO:0007669"/>
    <property type="project" value="TreeGrafter"/>
</dbReference>
<proteinExistence type="inferred from homology"/>
<name>A0AAV4JAU7_9GAST</name>
<evidence type="ECO:0000259" key="6">
    <source>
        <dbReference type="PROSITE" id="PS50011"/>
    </source>
</evidence>
<organism evidence="7 8">
    <name type="scientific">Elysia marginata</name>
    <dbReference type="NCBI Taxonomy" id="1093978"/>
    <lineage>
        <taxon>Eukaryota</taxon>
        <taxon>Metazoa</taxon>
        <taxon>Spiralia</taxon>
        <taxon>Lophotrochozoa</taxon>
        <taxon>Mollusca</taxon>
        <taxon>Gastropoda</taxon>
        <taxon>Heterobranchia</taxon>
        <taxon>Euthyneura</taxon>
        <taxon>Panpulmonata</taxon>
        <taxon>Sacoglossa</taxon>
        <taxon>Placobranchoidea</taxon>
        <taxon>Plakobranchidae</taxon>
        <taxon>Elysia</taxon>
    </lineage>
</organism>
<evidence type="ECO:0000256" key="1">
    <source>
        <dbReference type="ARBA" id="ARBA00022679"/>
    </source>
</evidence>
<dbReference type="GO" id="GO:0004674">
    <property type="term" value="F:protein serine/threonine kinase activity"/>
    <property type="evidence" value="ECO:0007669"/>
    <property type="project" value="UniProtKB-KW"/>
</dbReference>
<evidence type="ECO:0000256" key="5">
    <source>
        <dbReference type="ARBA" id="ARBA00037982"/>
    </source>
</evidence>
<comment type="similarity">
    <text evidence="5">Belongs to the protein kinase superfamily. Ser/Thr protein kinase family. GCN2 subfamily.</text>
</comment>
<dbReference type="AlphaFoldDB" id="A0AAV4JAU7"/>
<dbReference type="EMBL" id="BMAT01006782">
    <property type="protein sequence ID" value="GFS19937.1"/>
    <property type="molecule type" value="Genomic_DNA"/>
</dbReference>
<protein>
    <submittedName>
        <fullName evidence="7">Serine/threonine protein kinase</fullName>
    </submittedName>
</protein>
<accession>A0AAV4JAU7</accession>
<dbReference type="Pfam" id="PF00069">
    <property type="entry name" value="Pkinase"/>
    <property type="match status" value="1"/>
</dbReference>
<keyword evidence="2" id="KW-0547">Nucleotide-binding</keyword>
<dbReference type="PROSITE" id="PS50011">
    <property type="entry name" value="PROTEIN_KINASE_DOM"/>
    <property type="match status" value="1"/>
</dbReference>
<keyword evidence="4" id="KW-0067">ATP-binding</keyword>
<dbReference type="InterPro" id="IPR008271">
    <property type="entry name" value="Ser/Thr_kinase_AS"/>
</dbReference>
<feature type="domain" description="Protein kinase" evidence="6">
    <location>
        <begin position="1"/>
        <end position="177"/>
    </location>
</feature>
<keyword evidence="7" id="KW-0723">Serine/threonine-protein kinase</keyword>
<comment type="caution">
    <text evidence="7">The sequence shown here is derived from an EMBL/GenBank/DDBJ whole genome shotgun (WGS) entry which is preliminary data.</text>
</comment>
<evidence type="ECO:0000256" key="4">
    <source>
        <dbReference type="ARBA" id="ARBA00022840"/>
    </source>
</evidence>
<keyword evidence="8" id="KW-1185">Reference proteome</keyword>
<evidence type="ECO:0000313" key="7">
    <source>
        <dbReference type="EMBL" id="GFS19937.1"/>
    </source>
</evidence>
<dbReference type="Proteomes" id="UP000762676">
    <property type="component" value="Unassembled WGS sequence"/>
</dbReference>
<dbReference type="SMART" id="SM00220">
    <property type="entry name" value="S_TKc"/>
    <property type="match status" value="1"/>
</dbReference>
<sequence length="181" mass="20227">MPYYPGGDLFTVLEEQRNPHPATVARWMLDVTLAVEYLHGRCVAHNDIKPDNVFLDGSGRAHLGDLGLVLELTPESRTVLASRLRMGTSIFWPPERFQTGPDHRVDPFKGDIYAIGVTLWLTMSKDLAGENLDYQARMKTATGLRMSRDLRSALEKLLEPDPAKRPTASEAVELLRLASVD</sequence>
<reference evidence="7 8" key="1">
    <citation type="journal article" date="2021" name="Elife">
        <title>Chloroplast acquisition without the gene transfer in kleptoplastic sea slugs, Plakobranchus ocellatus.</title>
        <authorList>
            <person name="Maeda T."/>
            <person name="Takahashi S."/>
            <person name="Yoshida T."/>
            <person name="Shimamura S."/>
            <person name="Takaki Y."/>
            <person name="Nagai Y."/>
            <person name="Toyoda A."/>
            <person name="Suzuki Y."/>
            <person name="Arimoto A."/>
            <person name="Ishii H."/>
            <person name="Satoh N."/>
            <person name="Nishiyama T."/>
            <person name="Hasebe M."/>
            <person name="Maruyama T."/>
            <person name="Minagawa J."/>
            <person name="Obokata J."/>
            <person name="Shigenobu S."/>
        </authorList>
    </citation>
    <scope>NUCLEOTIDE SEQUENCE [LARGE SCALE GENOMIC DNA]</scope>
</reference>
<dbReference type="InterPro" id="IPR011009">
    <property type="entry name" value="Kinase-like_dom_sf"/>
</dbReference>